<sequence length="342" mass="35689">MTFLPTPRELSPAPSLRWGLLGPGGIAASFVDAAHRHSQQRFVNVASGSSPERAAAFAQAHGVTRSSATYDEVLADPEVDAVYIATTHDSHAKLALLAIAAGKHVLVEKPITVTRAEAEQVVEAARAAKVFAMEAMWTRYLPQSDVLRQILERGDIGEVRLVSADFGFPMPFDASHRLWAPGQAGGALLDAGVYPVSFVSSVLGAPTSIHTVGTLAPTGVDEQATVTLAYEKAQGVAFTSLRSASPTRATVIGSEGRIDVEGPFLAPSALSVTLGPGFPASAQSARFSGANGPQGSAALFYEADAAARYIGEGRLESPVHPLDEVVSVVGILEDARKQLGAL</sequence>
<dbReference type="RefSeq" id="WP_231447074.1">
    <property type="nucleotide sequence ID" value="NZ_JAJOMB010000016.1"/>
</dbReference>
<feature type="domain" description="Gfo/Idh/MocA-like oxidoreductase N-terminal" evidence="3">
    <location>
        <begin position="16"/>
        <end position="133"/>
    </location>
</feature>
<gene>
    <name evidence="5" type="ORF">LR394_26710</name>
</gene>
<dbReference type="Gene3D" id="3.30.360.10">
    <property type="entry name" value="Dihydrodipicolinate Reductase, domain 2"/>
    <property type="match status" value="1"/>
</dbReference>
<dbReference type="InterPro" id="IPR036291">
    <property type="entry name" value="NAD(P)-bd_dom_sf"/>
</dbReference>
<name>A0A9X1NI77_9ACTN</name>
<dbReference type="InterPro" id="IPR055170">
    <property type="entry name" value="GFO_IDH_MocA-like_dom"/>
</dbReference>
<comment type="similarity">
    <text evidence="1">Belongs to the Gfo/Idh/MocA family.</text>
</comment>
<protein>
    <submittedName>
        <fullName evidence="5">Gfo/Idh/MocA family oxidoreductase</fullName>
    </submittedName>
</protein>
<evidence type="ECO:0000256" key="2">
    <source>
        <dbReference type="ARBA" id="ARBA00023002"/>
    </source>
</evidence>
<dbReference type="GO" id="GO:0016491">
    <property type="term" value="F:oxidoreductase activity"/>
    <property type="evidence" value="ECO:0007669"/>
    <property type="project" value="UniProtKB-KW"/>
</dbReference>
<proteinExistence type="inferred from homology"/>
<dbReference type="Gene3D" id="3.40.50.720">
    <property type="entry name" value="NAD(P)-binding Rossmann-like Domain"/>
    <property type="match status" value="1"/>
</dbReference>
<dbReference type="EMBL" id="JAJOMB010000016">
    <property type="protein sequence ID" value="MCD5314505.1"/>
    <property type="molecule type" value="Genomic_DNA"/>
</dbReference>
<evidence type="ECO:0000313" key="5">
    <source>
        <dbReference type="EMBL" id="MCD5314505.1"/>
    </source>
</evidence>
<organism evidence="5 6">
    <name type="scientific">Kineosporia babensis</name>
    <dbReference type="NCBI Taxonomy" id="499548"/>
    <lineage>
        <taxon>Bacteria</taxon>
        <taxon>Bacillati</taxon>
        <taxon>Actinomycetota</taxon>
        <taxon>Actinomycetes</taxon>
        <taxon>Kineosporiales</taxon>
        <taxon>Kineosporiaceae</taxon>
        <taxon>Kineosporia</taxon>
    </lineage>
</organism>
<dbReference type="InterPro" id="IPR000683">
    <property type="entry name" value="Gfo/Idh/MocA-like_OxRdtase_N"/>
</dbReference>
<evidence type="ECO:0000313" key="6">
    <source>
        <dbReference type="Proteomes" id="UP001138997"/>
    </source>
</evidence>
<dbReference type="SUPFAM" id="SSF51735">
    <property type="entry name" value="NAD(P)-binding Rossmann-fold domains"/>
    <property type="match status" value="1"/>
</dbReference>
<comment type="caution">
    <text evidence="5">The sequence shown here is derived from an EMBL/GenBank/DDBJ whole genome shotgun (WGS) entry which is preliminary data.</text>
</comment>
<evidence type="ECO:0000259" key="4">
    <source>
        <dbReference type="Pfam" id="PF22725"/>
    </source>
</evidence>
<accession>A0A9X1NI77</accession>
<keyword evidence="6" id="KW-1185">Reference proteome</keyword>
<dbReference type="GO" id="GO:0000166">
    <property type="term" value="F:nucleotide binding"/>
    <property type="evidence" value="ECO:0007669"/>
    <property type="project" value="InterPro"/>
</dbReference>
<dbReference type="Proteomes" id="UP001138997">
    <property type="component" value="Unassembled WGS sequence"/>
</dbReference>
<evidence type="ECO:0000259" key="3">
    <source>
        <dbReference type="Pfam" id="PF01408"/>
    </source>
</evidence>
<keyword evidence="2" id="KW-0560">Oxidoreductase</keyword>
<reference evidence="5" key="1">
    <citation type="submission" date="2021-11" db="EMBL/GenBank/DDBJ databases">
        <title>Streptomyces corallinus and Kineosporia corallina sp. nov., two new coral-derived marine actinobacteria.</title>
        <authorList>
            <person name="Buangrab K."/>
            <person name="Sutthacheep M."/>
            <person name="Yeemin T."/>
            <person name="Harunari E."/>
            <person name="Igarashi Y."/>
            <person name="Sripreechasak P."/>
            <person name="Kanchanasin P."/>
            <person name="Tanasupawat S."/>
            <person name="Phongsopitanun W."/>
        </authorList>
    </citation>
    <scope>NUCLEOTIDE SEQUENCE</scope>
    <source>
        <strain evidence="5">JCM 31032</strain>
    </source>
</reference>
<dbReference type="InterPro" id="IPR050984">
    <property type="entry name" value="Gfo/Idh/MocA_domain"/>
</dbReference>
<feature type="domain" description="GFO/IDH/MocA-like oxidoreductase" evidence="4">
    <location>
        <begin position="147"/>
        <end position="258"/>
    </location>
</feature>
<dbReference type="AlphaFoldDB" id="A0A9X1NI77"/>
<dbReference type="SUPFAM" id="SSF55347">
    <property type="entry name" value="Glyceraldehyde-3-phosphate dehydrogenase-like, C-terminal domain"/>
    <property type="match status" value="1"/>
</dbReference>
<dbReference type="Pfam" id="PF22725">
    <property type="entry name" value="GFO_IDH_MocA_C3"/>
    <property type="match status" value="1"/>
</dbReference>
<dbReference type="Pfam" id="PF01408">
    <property type="entry name" value="GFO_IDH_MocA"/>
    <property type="match status" value="1"/>
</dbReference>
<dbReference type="PANTHER" id="PTHR22604:SF105">
    <property type="entry name" value="TRANS-1,2-DIHYDROBENZENE-1,2-DIOL DEHYDROGENASE"/>
    <property type="match status" value="1"/>
</dbReference>
<evidence type="ECO:0000256" key="1">
    <source>
        <dbReference type="ARBA" id="ARBA00010928"/>
    </source>
</evidence>
<dbReference type="PANTHER" id="PTHR22604">
    <property type="entry name" value="OXIDOREDUCTASES"/>
    <property type="match status" value="1"/>
</dbReference>